<dbReference type="NCBIfam" id="NF008854">
    <property type="entry name" value="PRK11892.1"/>
    <property type="match status" value="1"/>
</dbReference>
<dbReference type="SUPFAM" id="SSF52518">
    <property type="entry name" value="Thiamin diphosphate-binding fold (THDP-binding)"/>
    <property type="match status" value="1"/>
</dbReference>
<dbReference type="KEGG" id="bman:114253509"/>
<comment type="catalytic activity">
    <reaction evidence="10 11">
        <text>N(6)-[(R)-lipoyl]-L-lysyl-[protein] + pyruvate + H(+) = N(6)-[(R)-S(8)-acetyldihydrolipoyl]-L-lysyl-[protein] + CO2</text>
        <dbReference type="Rhea" id="RHEA:19189"/>
        <dbReference type="Rhea" id="RHEA-COMP:10474"/>
        <dbReference type="Rhea" id="RHEA-COMP:10478"/>
        <dbReference type="ChEBI" id="CHEBI:15361"/>
        <dbReference type="ChEBI" id="CHEBI:15378"/>
        <dbReference type="ChEBI" id="CHEBI:16526"/>
        <dbReference type="ChEBI" id="CHEBI:83099"/>
        <dbReference type="ChEBI" id="CHEBI:83111"/>
        <dbReference type="EC" id="1.2.4.1"/>
    </reaction>
</comment>
<evidence type="ECO:0000256" key="11">
    <source>
        <dbReference type="RuleBase" id="RU364074"/>
    </source>
</evidence>
<dbReference type="NCBIfam" id="NF006667">
    <property type="entry name" value="PRK09212.1"/>
    <property type="match status" value="1"/>
</dbReference>
<dbReference type="InterPro" id="IPR027110">
    <property type="entry name" value="PDHB_mito-type"/>
</dbReference>
<dbReference type="Pfam" id="PF02779">
    <property type="entry name" value="Transket_pyr"/>
    <property type="match status" value="1"/>
</dbReference>
<protein>
    <recommendedName>
        <fullName evidence="11">Pyruvate dehydrogenase E1 component subunit beta</fullName>
        <ecNumber evidence="11">1.2.4.1</ecNumber>
    </recommendedName>
</protein>
<dbReference type="GO" id="GO:0046872">
    <property type="term" value="F:metal ion binding"/>
    <property type="evidence" value="ECO:0007669"/>
    <property type="project" value="UniProtKB-KW"/>
</dbReference>
<gene>
    <name evidence="14" type="primary">LOC114253509</name>
</gene>
<dbReference type="Pfam" id="PF02780">
    <property type="entry name" value="Transketolase_C"/>
    <property type="match status" value="1"/>
</dbReference>
<dbReference type="InterPro" id="IPR009014">
    <property type="entry name" value="Transketo_C/PFOR_II"/>
</dbReference>
<keyword evidence="3" id="KW-0479">Metal-binding</keyword>
<dbReference type="Proteomes" id="UP000504629">
    <property type="component" value="Unplaced"/>
</dbReference>
<dbReference type="AlphaFoldDB" id="A0A6J2KPG1"/>
<evidence type="ECO:0000313" key="14">
    <source>
        <dbReference type="RefSeq" id="XP_028044216.1"/>
    </source>
</evidence>
<dbReference type="InterPro" id="IPR033248">
    <property type="entry name" value="Transketolase_C"/>
</dbReference>
<keyword evidence="6 11" id="KW-0560">Oxidoreductase</keyword>
<dbReference type="GO" id="GO:0004739">
    <property type="term" value="F:pyruvate dehydrogenase (acetyl-transferring) activity"/>
    <property type="evidence" value="ECO:0007669"/>
    <property type="project" value="UniProtKB-UniRule"/>
</dbReference>
<feature type="domain" description="Transketolase-like pyrimidine-binding" evidence="12">
    <location>
        <begin position="32"/>
        <end position="207"/>
    </location>
</feature>
<dbReference type="RefSeq" id="XP_028044216.1">
    <property type="nucleotide sequence ID" value="XM_028188415.1"/>
</dbReference>
<dbReference type="GO" id="GO:0006086">
    <property type="term" value="P:pyruvate decarboxylation to acetyl-CoA"/>
    <property type="evidence" value="ECO:0007669"/>
    <property type="project" value="InterPro"/>
</dbReference>
<evidence type="ECO:0000256" key="5">
    <source>
        <dbReference type="ARBA" id="ARBA00022958"/>
    </source>
</evidence>
<dbReference type="Gene3D" id="3.40.50.920">
    <property type="match status" value="1"/>
</dbReference>
<name>A0A6J2KPG1_BOMMA</name>
<comment type="function">
    <text evidence="11">The pyruvate dehydrogenase complex catalyzes the overall conversion of pyruvate to acetyl-CoA and CO2.</text>
</comment>
<dbReference type="PANTHER" id="PTHR11624:SF96">
    <property type="entry name" value="PYRUVATE DEHYDROGENASE E1 COMPONENT SUBUNIT BETA, MITOCHONDRIAL"/>
    <property type="match status" value="1"/>
</dbReference>
<sequence>MALKSSPAVLGMLTRLSRRSFATSKALASKPVTVRDALNQAIDEEMERDEKVFVLGEEVAQYDGAYKVTRGLWKKYGDKRVIDTPITEAGFAGIAVGAAFAGLKPICEFMTFNFSMQAIDHIINSAAKTFYMSAGTVPVPIVFRGPNGAASGVAAQHSQCFGAWYSHCPGLKVLMPYSAEDAKGLLKAAIRDPDPVVMLEDEIMYGIPFPMSDEAQSKDFVLPIGKAKVEREGRHITLVCAGRGTDTALKAAEQLAGSKGIECEVVNLRTIRPMDFDTIARSIAKTHHLITVEQGWPQSGIGAEICARVMESPSFFELDAPVWRVCGADVPMPYARTLEAHAVPGPADVVDAVTSVLGNKISAVQAQ</sequence>
<dbReference type="FunFam" id="3.40.50.920:FF:000001">
    <property type="entry name" value="Pyruvate dehydrogenase E1 beta subunit"/>
    <property type="match status" value="1"/>
</dbReference>
<organism evidence="13 14">
    <name type="scientific">Bombyx mandarina</name>
    <name type="common">Wild silk moth</name>
    <name type="synonym">Wild silkworm</name>
    <dbReference type="NCBI Taxonomy" id="7092"/>
    <lineage>
        <taxon>Eukaryota</taxon>
        <taxon>Metazoa</taxon>
        <taxon>Ecdysozoa</taxon>
        <taxon>Arthropoda</taxon>
        <taxon>Hexapoda</taxon>
        <taxon>Insecta</taxon>
        <taxon>Pterygota</taxon>
        <taxon>Neoptera</taxon>
        <taxon>Endopterygota</taxon>
        <taxon>Lepidoptera</taxon>
        <taxon>Glossata</taxon>
        <taxon>Ditrysia</taxon>
        <taxon>Bombycoidea</taxon>
        <taxon>Bombycidae</taxon>
        <taxon>Bombycinae</taxon>
        <taxon>Bombyx</taxon>
    </lineage>
</organism>
<keyword evidence="8" id="KW-0496">Mitochondrion</keyword>
<dbReference type="EC" id="1.2.4.1" evidence="11"/>
<comment type="cofactor">
    <cofactor evidence="1 11">
        <name>thiamine diphosphate</name>
        <dbReference type="ChEBI" id="CHEBI:58937"/>
    </cofactor>
</comment>
<dbReference type="SMART" id="SM00861">
    <property type="entry name" value="Transket_pyr"/>
    <property type="match status" value="1"/>
</dbReference>
<dbReference type="GeneID" id="114253509"/>
<comment type="subcellular location">
    <subcellularLocation>
        <location evidence="2">Mitochondrion</location>
    </subcellularLocation>
</comment>
<evidence type="ECO:0000256" key="6">
    <source>
        <dbReference type="ARBA" id="ARBA00023002"/>
    </source>
</evidence>
<dbReference type="Gene3D" id="3.40.50.970">
    <property type="match status" value="1"/>
</dbReference>
<evidence type="ECO:0000256" key="7">
    <source>
        <dbReference type="ARBA" id="ARBA00023052"/>
    </source>
</evidence>
<dbReference type="FunFam" id="3.40.50.970:FF:000006">
    <property type="entry name" value="Pyruvate dehydrogenase E1 component subunit beta"/>
    <property type="match status" value="1"/>
</dbReference>
<evidence type="ECO:0000256" key="1">
    <source>
        <dbReference type="ARBA" id="ARBA00001964"/>
    </source>
</evidence>
<keyword evidence="13" id="KW-1185">Reference proteome</keyword>
<keyword evidence="4" id="KW-0809">Transit peptide</keyword>
<keyword evidence="9 11" id="KW-0670">Pyruvate</keyword>
<reference evidence="14" key="1">
    <citation type="submission" date="2025-08" db="UniProtKB">
        <authorList>
            <consortium name="RefSeq"/>
        </authorList>
    </citation>
    <scope>IDENTIFICATION</scope>
    <source>
        <tissue evidence="14">Silk gland</tissue>
    </source>
</reference>
<accession>A0A6J2KPG1</accession>
<evidence type="ECO:0000256" key="3">
    <source>
        <dbReference type="ARBA" id="ARBA00022723"/>
    </source>
</evidence>
<evidence type="ECO:0000256" key="10">
    <source>
        <dbReference type="ARBA" id="ARBA00051231"/>
    </source>
</evidence>
<proteinExistence type="predicted"/>
<dbReference type="CDD" id="cd07036">
    <property type="entry name" value="TPP_PYR_E1-PDHc-beta_like"/>
    <property type="match status" value="1"/>
</dbReference>
<evidence type="ECO:0000313" key="13">
    <source>
        <dbReference type="Proteomes" id="UP000504629"/>
    </source>
</evidence>
<evidence type="ECO:0000256" key="9">
    <source>
        <dbReference type="ARBA" id="ARBA00023317"/>
    </source>
</evidence>
<dbReference type="OrthoDB" id="10266385at2759"/>
<keyword evidence="5" id="KW-0630">Potassium</keyword>
<dbReference type="InterPro" id="IPR005475">
    <property type="entry name" value="Transketolase-like_Pyr-bd"/>
</dbReference>
<dbReference type="SUPFAM" id="SSF52922">
    <property type="entry name" value="TK C-terminal domain-like"/>
    <property type="match status" value="1"/>
</dbReference>
<dbReference type="PANTHER" id="PTHR11624">
    <property type="entry name" value="DEHYDROGENASE RELATED"/>
    <property type="match status" value="1"/>
</dbReference>
<evidence type="ECO:0000259" key="12">
    <source>
        <dbReference type="SMART" id="SM00861"/>
    </source>
</evidence>
<dbReference type="CTD" id="5162"/>
<keyword evidence="7 11" id="KW-0786">Thiamine pyrophosphate</keyword>
<dbReference type="InterPro" id="IPR029061">
    <property type="entry name" value="THDP-binding"/>
</dbReference>
<dbReference type="GO" id="GO:0005739">
    <property type="term" value="C:mitochondrion"/>
    <property type="evidence" value="ECO:0007669"/>
    <property type="project" value="UniProtKB-SubCell"/>
</dbReference>
<evidence type="ECO:0000256" key="2">
    <source>
        <dbReference type="ARBA" id="ARBA00004173"/>
    </source>
</evidence>
<evidence type="ECO:0000256" key="8">
    <source>
        <dbReference type="ARBA" id="ARBA00023128"/>
    </source>
</evidence>
<evidence type="ECO:0000256" key="4">
    <source>
        <dbReference type="ARBA" id="ARBA00022946"/>
    </source>
</evidence>